<dbReference type="InterPro" id="IPR046985">
    <property type="entry name" value="IP5"/>
</dbReference>
<dbReference type="PANTHER" id="PTHR11200">
    <property type="entry name" value="INOSITOL 5-PHOSPHATASE"/>
    <property type="match status" value="1"/>
</dbReference>
<comment type="similarity">
    <text evidence="3">In the central section; belongs to the inositol 1,4,5-trisphosphate 5-phosphatase family.</text>
</comment>
<evidence type="ECO:0000313" key="12">
    <source>
        <dbReference type="Proteomes" id="UP000001064"/>
    </source>
</evidence>
<dbReference type="OMA" id="WNKYLQK"/>
<dbReference type="GO" id="GO:0004439">
    <property type="term" value="F:phosphatidylinositol-4,5-bisphosphate 5-phosphatase activity"/>
    <property type="evidence" value="ECO:0000318"/>
    <property type="project" value="GO_Central"/>
</dbReference>
<dbReference type="PANTHER" id="PTHR11200:SF257">
    <property type="entry name" value="PHOSPHOINOSITIDE 5-PHOSPHATASE"/>
    <property type="match status" value="1"/>
</dbReference>
<dbReference type="VEuPathDB" id="AmoebaDB:DICPUDRAFT_78660"/>
<protein>
    <recommendedName>
        <fullName evidence="4">phosphoinositide 5-phosphatase</fullName>
        <ecNumber evidence="4">3.1.3.36</ecNumber>
    </recommendedName>
</protein>
<feature type="compositionally biased region" description="Low complexity" evidence="9">
    <location>
        <begin position="1021"/>
        <end position="1033"/>
    </location>
</feature>
<feature type="compositionally biased region" description="Low complexity" evidence="9">
    <location>
        <begin position="1145"/>
        <end position="1156"/>
    </location>
</feature>
<feature type="compositionally biased region" description="Low complexity" evidence="9">
    <location>
        <begin position="1049"/>
        <end position="1081"/>
    </location>
</feature>
<dbReference type="FunCoup" id="F0ZK63">
    <property type="interactions" value="69"/>
</dbReference>
<dbReference type="PROSITE" id="PS50275">
    <property type="entry name" value="SAC"/>
    <property type="match status" value="1"/>
</dbReference>
<dbReference type="Proteomes" id="UP000001064">
    <property type="component" value="Unassembled WGS sequence"/>
</dbReference>
<dbReference type="FunFam" id="3.60.10.10:FF:000029">
    <property type="entry name" value="Inositol polyphosphate 5-phosphatase"/>
    <property type="match status" value="1"/>
</dbReference>
<dbReference type="EC" id="3.1.3.36" evidence="4"/>
<dbReference type="GO" id="GO:0052658">
    <property type="term" value="F:inositol-1,4,5-trisphosphate 5-phosphatase activity"/>
    <property type="evidence" value="ECO:0000318"/>
    <property type="project" value="GO_Central"/>
</dbReference>
<dbReference type="OrthoDB" id="405996at2759"/>
<feature type="region of interest" description="Disordered" evidence="9">
    <location>
        <begin position="966"/>
        <end position="1183"/>
    </location>
</feature>
<feature type="compositionally biased region" description="Low complexity" evidence="9">
    <location>
        <begin position="1001"/>
        <end position="1014"/>
    </location>
</feature>
<evidence type="ECO:0000256" key="7">
    <source>
        <dbReference type="ARBA" id="ARBA00022801"/>
    </source>
</evidence>
<sequence>MADNTFRIYINDRHFIVKRDSLNSKALVINRHDPSKIDIIASNQIDPNLRSDRTVYCVLGIFRIYNECFLVVVTESDIAANFQFKGQQNVIRKIRCTDFISFVTGRGHSALEYQQQQQEYESKHPYVQVMNLLNSGHFYWTPPNSSFDITRTYQRQVLDPKEGLPVWERVDKRFYWNKYLQKDFIAYRLYDWCFPIIQGYVVSDNLGHIQSKNVQYTLISRRSRFRAGTRFVTRGIDDDGNVANFVETEQILSVDNFGVLAFLQIRGSVPVFWNQSSPQLSDLKIKMSNLSKIGKISKKKIVIARNTQATTPAFQLHMKEQTSKYGNIVIVNLLSKLKSGECDLINAYEEQIRILRSSQIFYNHFDLHEQTKGNRMDSLDSLVNYIDNQVFQQLKVVGYFFQNANGQVQSKQNGIIRTNCKDCLDRTNIVQSRISWILFENHLRLVGLFSNRDSVSGYTRMSQLLKTMWADNGDALSIQYAGSGSLKSTLTREGDYGIMGMLADGKKTMTRFYINNFKDPGRQDVLDLLLGLHKSMAISHGGHDDNIRKEVQDRVNEYSQKEFKNVFVGTYNVGGVPSHTFNLTDWLKSSYPAPDFYVLGLQEVVELTAGQILATDSSIGRQWEDAIERALARTNPSVKYIKLQSSQLVGLLLCIYVKEDSIYCFREVQIQNIKVGLQGLAGNKGGIGVRLLFADTSFTFVTAHFAAGHSNVDDRVNDFREIDSQLAFGRQGQYRVSDSDYSFWLGDFNFRIDLPDEEIKRCINDGNFPKLYDHDQLKRCMETGRVFGGFREEVISFAPTYKYDLNTNRYDTSQKQRAPAYTDRILWANKVHHDLRQLYYTRHEIFSSDHRPVSSYFQVEVTKIDKEKERLLRQQLYEQKSSQFISINKDGANTLTKEFDSLSISSRSQALTNSTYNNNNGVAVNHSQPVKVLPTNTIVTPKPIVPVNSNANQSNIQYQITTTQQENIKTRSGSGSNSILATTTSTQRKLSSGRPLPMVPTPNQQQTPQQLLVQIPTDFTNNNNINNNNNVNNAPVSLTKLTGSGGKRSPSSSFLNNSNNNNNNNNNSSSGSSNSLVPVSGDGNHSPFFDDQFDPRKGRLSPIPSSFNDSGSAYSNNNTLALPPSTSTPPPMELLVPTSQPTQHNNMYNSNNSNSNTGSGKIQPIHSSSINPNSLYGQQQLQSQSQNLDQLLIDSWGAKNSGNSNNNYYRSEPPPLQPIPSSVYPPQQSTYAISQQPPNFMLQQPLQPVMSPNQNMYLQQQQQYSSPYQTNIYSQPPPLQAPGYSYQTNIYQQQPPPLPSFINQAPQQNNHLGSILD</sequence>
<feature type="compositionally biased region" description="Low complexity" evidence="9">
    <location>
        <begin position="1174"/>
        <end position="1183"/>
    </location>
</feature>
<keyword evidence="5" id="KW-0813">Transport</keyword>
<evidence type="ECO:0000256" key="2">
    <source>
        <dbReference type="ARBA" id="ARBA00008943"/>
    </source>
</evidence>
<dbReference type="SUPFAM" id="SSF56219">
    <property type="entry name" value="DNase I-like"/>
    <property type="match status" value="1"/>
</dbReference>
<evidence type="ECO:0000259" key="10">
    <source>
        <dbReference type="PROSITE" id="PS50275"/>
    </source>
</evidence>
<keyword evidence="7" id="KW-0378">Hydrolase</keyword>
<dbReference type="eggNOG" id="KOG0566">
    <property type="taxonomic scope" value="Eukaryota"/>
</dbReference>
<evidence type="ECO:0000256" key="6">
    <source>
        <dbReference type="ARBA" id="ARBA00022490"/>
    </source>
</evidence>
<feature type="domain" description="SAC" evidence="10">
    <location>
        <begin position="129"/>
        <end position="482"/>
    </location>
</feature>
<evidence type="ECO:0000256" key="4">
    <source>
        <dbReference type="ARBA" id="ARBA00013044"/>
    </source>
</evidence>
<feature type="compositionally biased region" description="Polar residues" evidence="9">
    <location>
        <begin position="966"/>
        <end position="990"/>
    </location>
</feature>
<dbReference type="STRING" id="5786.F0ZK63"/>
<dbReference type="Gene3D" id="3.60.10.10">
    <property type="entry name" value="Endonuclease/exonuclease/phosphatase"/>
    <property type="match status" value="1"/>
</dbReference>
<feature type="compositionally biased region" description="Polar residues" evidence="9">
    <location>
        <begin position="1157"/>
        <end position="1173"/>
    </location>
</feature>
<dbReference type="GO" id="GO:0005737">
    <property type="term" value="C:cytoplasm"/>
    <property type="evidence" value="ECO:0000318"/>
    <property type="project" value="GO_Central"/>
</dbReference>
<dbReference type="Pfam" id="PF22669">
    <property type="entry name" value="Exo_endo_phos2"/>
    <property type="match status" value="1"/>
</dbReference>
<dbReference type="GO" id="GO:0015031">
    <property type="term" value="P:protein transport"/>
    <property type="evidence" value="ECO:0007669"/>
    <property type="project" value="UniProtKB-KW"/>
</dbReference>
<feature type="compositionally biased region" description="Polar residues" evidence="9">
    <location>
        <begin position="1103"/>
        <end position="1120"/>
    </location>
</feature>
<evidence type="ECO:0000313" key="11">
    <source>
        <dbReference type="EMBL" id="EGC35666.1"/>
    </source>
</evidence>
<dbReference type="GO" id="GO:0043327">
    <property type="term" value="P:chemotaxis to cAMP"/>
    <property type="evidence" value="ECO:0007669"/>
    <property type="project" value="EnsemblProtists"/>
</dbReference>
<name>F0ZK63_DICPU</name>
<evidence type="ECO:0000256" key="1">
    <source>
        <dbReference type="ARBA" id="ARBA00004496"/>
    </source>
</evidence>
<reference evidence="12" key="1">
    <citation type="journal article" date="2011" name="Genome Biol.">
        <title>Comparative genomics of the social amoebae Dictyostelium discoideum and Dictyostelium purpureum.</title>
        <authorList>
            <consortium name="US DOE Joint Genome Institute (JGI-PGF)"/>
            <person name="Sucgang R."/>
            <person name="Kuo A."/>
            <person name="Tian X."/>
            <person name="Salerno W."/>
            <person name="Parikh A."/>
            <person name="Feasley C.L."/>
            <person name="Dalin E."/>
            <person name="Tu H."/>
            <person name="Huang E."/>
            <person name="Barry K."/>
            <person name="Lindquist E."/>
            <person name="Shapiro H."/>
            <person name="Bruce D."/>
            <person name="Schmutz J."/>
            <person name="Salamov A."/>
            <person name="Fey P."/>
            <person name="Gaudet P."/>
            <person name="Anjard C."/>
            <person name="Babu M.M."/>
            <person name="Basu S."/>
            <person name="Bushmanova Y."/>
            <person name="van der Wel H."/>
            <person name="Katoh-Kurasawa M."/>
            <person name="Dinh C."/>
            <person name="Coutinho P.M."/>
            <person name="Saito T."/>
            <person name="Elias M."/>
            <person name="Schaap P."/>
            <person name="Kay R.R."/>
            <person name="Henrissat B."/>
            <person name="Eichinger L."/>
            <person name="Rivero F."/>
            <person name="Putnam N.H."/>
            <person name="West C.M."/>
            <person name="Loomis W.F."/>
            <person name="Chisholm R.L."/>
            <person name="Shaulsky G."/>
            <person name="Strassmann J.E."/>
            <person name="Queller D.C."/>
            <person name="Kuspa A."/>
            <person name="Grigoriev I.V."/>
        </authorList>
    </citation>
    <scope>NUCLEOTIDE SEQUENCE [LARGE SCALE GENOMIC DNA]</scope>
    <source>
        <strain evidence="12">QSDP1</strain>
    </source>
</reference>
<accession>F0ZK63</accession>
<keyword evidence="8" id="KW-0653">Protein transport</keyword>
<dbReference type="GO" id="GO:0016020">
    <property type="term" value="C:membrane"/>
    <property type="evidence" value="ECO:0000318"/>
    <property type="project" value="GO_Central"/>
</dbReference>
<dbReference type="InterPro" id="IPR000300">
    <property type="entry name" value="IPPc"/>
</dbReference>
<dbReference type="InterPro" id="IPR002013">
    <property type="entry name" value="SAC_dom"/>
</dbReference>
<dbReference type="RefSeq" id="XP_003287799.1">
    <property type="nucleotide sequence ID" value="XM_003287751.1"/>
</dbReference>
<evidence type="ECO:0000256" key="9">
    <source>
        <dbReference type="SAM" id="MobiDB-lite"/>
    </source>
</evidence>
<comment type="subcellular location">
    <subcellularLocation>
        <location evidence="1">Cytoplasm</location>
    </subcellularLocation>
</comment>
<dbReference type="GO" id="GO:0046856">
    <property type="term" value="P:phosphatidylinositol dephosphorylation"/>
    <property type="evidence" value="ECO:0007669"/>
    <property type="project" value="InterPro"/>
</dbReference>
<dbReference type="Pfam" id="PF02383">
    <property type="entry name" value="Syja_N"/>
    <property type="match status" value="1"/>
</dbReference>
<keyword evidence="6" id="KW-0963">Cytoplasm</keyword>
<feature type="region of interest" description="Disordered" evidence="9">
    <location>
        <begin position="1196"/>
        <end position="1231"/>
    </location>
</feature>
<evidence type="ECO:0000256" key="5">
    <source>
        <dbReference type="ARBA" id="ARBA00022448"/>
    </source>
</evidence>
<dbReference type="GeneID" id="10501001"/>
<organism evidence="11 12">
    <name type="scientific">Dictyostelium purpureum</name>
    <name type="common">Slime mold</name>
    <dbReference type="NCBI Taxonomy" id="5786"/>
    <lineage>
        <taxon>Eukaryota</taxon>
        <taxon>Amoebozoa</taxon>
        <taxon>Evosea</taxon>
        <taxon>Eumycetozoa</taxon>
        <taxon>Dictyostelia</taxon>
        <taxon>Dictyosteliales</taxon>
        <taxon>Dictyosteliaceae</taxon>
        <taxon>Dictyostelium</taxon>
    </lineage>
</organism>
<gene>
    <name evidence="11" type="ORF">DICPUDRAFT_78660</name>
</gene>
<dbReference type="EMBL" id="GL871052">
    <property type="protein sequence ID" value="EGC35666.1"/>
    <property type="molecule type" value="Genomic_DNA"/>
</dbReference>
<evidence type="ECO:0000256" key="3">
    <source>
        <dbReference type="ARBA" id="ARBA00009678"/>
    </source>
</evidence>
<dbReference type="InParanoid" id="F0ZK63"/>
<comment type="similarity">
    <text evidence="2">Belongs to the synaptojanin family.</text>
</comment>
<feature type="compositionally biased region" description="Low complexity" evidence="9">
    <location>
        <begin position="1200"/>
        <end position="1209"/>
    </location>
</feature>
<proteinExistence type="inferred from homology"/>
<keyword evidence="12" id="KW-1185">Reference proteome</keyword>
<dbReference type="SMART" id="SM00128">
    <property type="entry name" value="IPPc"/>
    <property type="match status" value="1"/>
</dbReference>
<dbReference type="InterPro" id="IPR036691">
    <property type="entry name" value="Endo/exonu/phosph_ase_sf"/>
</dbReference>
<evidence type="ECO:0000256" key="8">
    <source>
        <dbReference type="ARBA" id="ARBA00022927"/>
    </source>
</evidence>
<dbReference type="KEGG" id="dpp:DICPUDRAFT_78660"/>